<gene>
    <name evidence="1" type="ORF">OWV82_024374</name>
</gene>
<dbReference type="Proteomes" id="UP001164539">
    <property type="component" value="Chromosome 14"/>
</dbReference>
<evidence type="ECO:0000313" key="2">
    <source>
        <dbReference type="Proteomes" id="UP001164539"/>
    </source>
</evidence>
<sequence length="381" mass="42755">MITHSSHLWRHDDNRIPHFMDSNMIRLSAPFTFKPNYVFAKSHNFDFHSQRKSLGFKLENSKARNAAVFDDSAYEAERLRLDAKARESMAETSKRETHSGSEDDPKAWKWIIRKRIWDLMEARNIAQNPRPVHHRIPNFVGAALAAKNLGELNEFLVAGCVKVNPDSPQKQVRFLTLSGGKKLLTPQPRLRTGFFSVLESGMLSPSTINEACTSVGVAKYGKPIGLDEKIKVDLIVIGSVAVDPKTGARLGKGEGFAELEYGMLRYMGAIDDSTPVVTSVHDCQLVDDIPVEKLLIHDVAVDIICTPTQVIFTNTTIPKPQGIYWDKLSPDKLGQIRILRELKSRIERETGQKLPCGPSEKLPPTARSRRKKRGAVLFLHQ</sequence>
<comment type="caution">
    <text evidence="1">The sequence shown here is derived from an EMBL/GenBank/DDBJ whole genome shotgun (WGS) entry which is preliminary data.</text>
</comment>
<protein>
    <submittedName>
        <fullName evidence="1">5-formyltetrahydrofolate cyclo-ligase</fullName>
    </submittedName>
</protein>
<accession>A0ACC1WPI2</accession>
<keyword evidence="2" id="KW-1185">Reference proteome</keyword>
<proteinExistence type="predicted"/>
<organism evidence="1 2">
    <name type="scientific">Melia azedarach</name>
    <name type="common">Chinaberry tree</name>
    <dbReference type="NCBI Taxonomy" id="155640"/>
    <lineage>
        <taxon>Eukaryota</taxon>
        <taxon>Viridiplantae</taxon>
        <taxon>Streptophyta</taxon>
        <taxon>Embryophyta</taxon>
        <taxon>Tracheophyta</taxon>
        <taxon>Spermatophyta</taxon>
        <taxon>Magnoliopsida</taxon>
        <taxon>eudicotyledons</taxon>
        <taxon>Gunneridae</taxon>
        <taxon>Pentapetalae</taxon>
        <taxon>rosids</taxon>
        <taxon>malvids</taxon>
        <taxon>Sapindales</taxon>
        <taxon>Meliaceae</taxon>
        <taxon>Melia</taxon>
    </lineage>
</organism>
<evidence type="ECO:0000313" key="1">
    <source>
        <dbReference type="EMBL" id="KAJ4701080.1"/>
    </source>
</evidence>
<dbReference type="EMBL" id="CM051407">
    <property type="protein sequence ID" value="KAJ4701080.1"/>
    <property type="molecule type" value="Genomic_DNA"/>
</dbReference>
<name>A0ACC1WPI2_MELAZ</name>
<reference evidence="1 2" key="1">
    <citation type="journal article" date="2023" name="Science">
        <title>Complex scaffold remodeling in plant triterpene biosynthesis.</title>
        <authorList>
            <person name="De La Pena R."/>
            <person name="Hodgson H."/>
            <person name="Liu J.C."/>
            <person name="Stephenson M.J."/>
            <person name="Martin A.C."/>
            <person name="Owen C."/>
            <person name="Harkess A."/>
            <person name="Leebens-Mack J."/>
            <person name="Jimenez L.E."/>
            <person name="Osbourn A."/>
            <person name="Sattely E.S."/>
        </authorList>
    </citation>
    <scope>NUCLEOTIDE SEQUENCE [LARGE SCALE GENOMIC DNA]</scope>
    <source>
        <strain evidence="2">cv. JPN11</strain>
        <tissue evidence="1">Leaf</tissue>
    </source>
</reference>